<feature type="compositionally biased region" description="Polar residues" evidence="10">
    <location>
        <begin position="311"/>
        <end position="322"/>
    </location>
</feature>
<reference evidence="11" key="1">
    <citation type="journal article" date="2023" name="Mol. Phylogenet. Evol.">
        <title>Genome-scale phylogeny and comparative genomics of the fungal order Sordariales.</title>
        <authorList>
            <person name="Hensen N."/>
            <person name="Bonometti L."/>
            <person name="Westerberg I."/>
            <person name="Brannstrom I.O."/>
            <person name="Guillou S."/>
            <person name="Cros-Aarteil S."/>
            <person name="Calhoun S."/>
            <person name="Haridas S."/>
            <person name="Kuo A."/>
            <person name="Mondo S."/>
            <person name="Pangilinan J."/>
            <person name="Riley R."/>
            <person name="LaButti K."/>
            <person name="Andreopoulos B."/>
            <person name="Lipzen A."/>
            <person name="Chen C."/>
            <person name="Yan M."/>
            <person name="Daum C."/>
            <person name="Ng V."/>
            <person name="Clum A."/>
            <person name="Steindorff A."/>
            <person name="Ohm R.A."/>
            <person name="Martin F."/>
            <person name="Silar P."/>
            <person name="Natvig D.O."/>
            <person name="Lalanne C."/>
            <person name="Gautier V."/>
            <person name="Ament-Velasquez S.L."/>
            <person name="Kruys A."/>
            <person name="Hutchinson M.I."/>
            <person name="Powell A.J."/>
            <person name="Barry K."/>
            <person name="Miller A.N."/>
            <person name="Grigoriev I.V."/>
            <person name="Debuchy R."/>
            <person name="Gladieux P."/>
            <person name="Hiltunen Thoren M."/>
            <person name="Johannesson H."/>
        </authorList>
    </citation>
    <scope>NUCLEOTIDE SEQUENCE</scope>
    <source>
        <strain evidence="11">CBS 532.94</strain>
    </source>
</reference>
<evidence type="ECO:0000313" key="11">
    <source>
        <dbReference type="EMBL" id="KAK4239304.1"/>
    </source>
</evidence>
<dbReference type="HAMAP" id="MF_03110">
    <property type="entry name" value="Endonuc_su_Slx4"/>
    <property type="match status" value="1"/>
</dbReference>
<evidence type="ECO:0000256" key="2">
    <source>
        <dbReference type="ARBA" id="ARBA00006661"/>
    </source>
</evidence>
<dbReference type="Proteomes" id="UP001303760">
    <property type="component" value="Unassembled WGS sequence"/>
</dbReference>
<name>A0AAN7CC40_9PEZI</name>
<comment type="subunit">
    <text evidence="9">Forms a heterodimer with SLX1.</text>
</comment>
<accession>A0AAN7CC40</accession>
<comment type="subcellular location">
    <subcellularLocation>
        <location evidence="1 9">Nucleus</location>
    </subcellularLocation>
</comment>
<dbReference type="EMBL" id="MU860067">
    <property type="protein sequence ID" value="KAK4239304.1"/>
    <property type="molecule type" value="Genomic_DNA"/>
</dbReference>
<evidence type="ECO:0000256" key="7">
    <source>
        <dbReference type="ARBA" id="ARBA00023242"/>
    </source>
</evidence>
<feature type="region of interest" description="Disordered" evidence="10">
    <location>
        <begin position="673"/>
        <end position="835"/>
    </location>
</feature>
<gene>
    <name evidence="9" type="primary">SLX4</name>
    <name evidence="11" type="ORF">C8A03DRAFT_32642</name>
</gene>
<evidence type="ECO:0000256" key="5">
    <source>
        <dbReference type="ARBA" id="ARBA00023172"/>
    </source>
</evidence>
<dbReference type="GO" id="GO:0017108">
    <property type="term" value="F:5'-flap endonuclease activity"/>
    <property type="evidence" value="ECO:0007669"/>
    <property type="project" value="InterPro"/>
</dbReference>
<dbReference type="InterPro" id="IPR027784">
    <property type="entry name" value="Slx4_ascomycetes"/>
</dbReference>
<evidence type="ECO:0000256" key="9">
    <source>
        <dbReference type="HAMAP-Rule" id="MF_03110"/>
    </source>
</evidence>
<keyword evidence="7 9" id="KW-0539">Nucleus</keyword>
<dbReference type="GO" id="GO:0033557">
    <property type="term" value="C:Slx1-Slx4 complex"/>
    <property type="evidence" value="ECO:0007669"/>
    <property type="project" value="UniProtKB-UniRule"/>
</dbReference>
<evidence type="ECO:0000256" key="10">
    <source>
        <dbReference type="SAM" id="MobiDB-lite"/>
    </source>
</evidence>
<dbReference type="CDD" id="cd22999">
    <property type="entry name" value="SAP_SLX4"/>
    <property type="match status" value="1"/>
</dbReference>
<dbReference type="Pfam" id="PF09494">
    <property type="entry name" value="Slx4"/>
    <property type="match status" value="1"/>
</dbReference>
<evidence type="ECO:0000256" key="6">
    <source>
        <dbReference type="ARBA" id="ARBA00023204"/>
    </source>
</evidence>
<keyword evidence="12" id="KW-1185">Reference proteome</keyword>
<dbReference type="GO" id="GO:0006310">
    <property type="term" value="P:DNA recombination"/>
    <property type="evidence" value="ECO:0007669"/>
    <property type="project" value="UniProtKB-UniRule"/>
</dbReference>
<dbReference type="GO" id="GO:0006281">
    <property type="term" value="P:DNA repair"/>
    <property type="evidence" value="ECO:0007669"/>
    <property type="project" value="UniProtKB-UniRule"/>
</dbReference>
<keyword evidence="3 9" id="KW-0597">Phosphoprotein</keyword>
<feature type="region of interest" description="Disordered" evidence="10">
    <location>
        <begin position="308"/>
        <end position="414"/>
    </location>
</feature>
<feature type="compositionally biased region" description="Basic and acidic residues" evidence="10">
    <location>
        <begin position="129"/>
        <end position="148"/>
    </location>
</feature>
<keyword evidence="5 9" id="KW-0233">DNA recombination</keyword>
<proteinExistence type="inferred from homology"/>
<evidence type="ECO:0000256" key="4">
    <source>
        <dbReference type="ARBA" id="ARBA00022763"/>
    </source>
</evidence>
<sequence length="928" mass="100262">MAAAGRLTPARMTQEGSIVIISSSPEFPSICDLVPKTTKKTELRSGSNAAPLPDDAPTTFKSAASVWQSSRTRVVDAGMQGLRAAQSAMSAKGTAEVSTELAVESSACGLPKGRDKYVTALASGIDRNVEQPKSRYSPDELVTEDRAAEAPAPKKRGRKPKTTKDAATTQTTIPKGKVTKPAAKEEKKKRHAETVSKHFVRQPSAPDLVSQPVAEQTEDGPVILEPAMRRRMDWTPPRENVSVQRLAESSATKEVSSTEGHVRVDVFKSLQDAYGRKPDAGPFTNDTAVLTATITDVLGKRKLIEMVSPIGNRQKTPETSPTKPKAIKKKPRTITELATAAYRQAEESTAPEEGPKGDTLLDYLGSAGQNPAEEGKSSRSKGKGTNGPTKPKPKATQRKKETGKQKLLSPTSAMRQVAKQDFVFGTASQLATEDDPELLRALHEAMKVSNQADSDPFVSPNSLNSNLPIRRRPGAAGLWVAGARDEDGELLDLEMLDLTRSSPLLRDKLLPEFPSASEKAAAQAAPDKRICIEVESSDDTVNIGVPLAATSSKPSRPVPSNLVSQRRIQLNDVTASGHDRHRSPTPASEANFEPPPSNQEQHQLLLSQSKSPGQAPPELPPRPNFELYSDARLAKEIALYGFKAVKKRAAMIALLDECWTSRHKAGLASAAAQLSTSMGSAKPTASPSRVTGRRRKGSASSLSDATEPQAPSRRDRKKPVRVAGGNVEAPQAEKRQRGRPKKNISAPPDKVSKEKAPTSLKRAKSPLKPASPSPATPRRRRPPAESVVEIPNSDSDDPFASTPPSSPEQKDDVFSSPPEMDLSVTEDTETSLIASPTSQQVSLFRYITQAVVSAPPTKDPAKPSWHEKMLMYDPIILEDLTAWLNSGQLDRVGYDGEVAPGDVKKWCESKSVCCLWRVNLNGKERKRF</sequence>
<comment type="caution">
    <text evidence="11">The sequence shown here is derived from an EMBL/GenBank/DDBJ whole genome shotgun (WGS) entry which is preliminary data.</text>
</comment>
<comment type="PTM">
    <text evidence="9">Phosphorylated in response to DNA damage.</text>
</comment>
<keyword evidence="4 9" id="KW-0227">DNA damage</keyword>
<evidence type="ECO:0000256" key="3">
    <source>
        <dbReference type="ARBA" id="ARBA00022553"/>
    </source>
</evidence>
<dbReference type="InterPro" id="IPR018574">
    <property type="entry name" value="Structure-sp_endonuc_su_Slx4"/>
</dbReference>
<feature type="region of interest" description="Disordered" evidence="10">
    <location>
        <begin position="547"/>
        <end position="603"/>
    </location>
</feature>
<feature type="region of interest" description="Disordered" evidence="10">
    <location>
        <begin position="129"/>
        <end position="197"/>
    </location>
</feature>
<evidence type="ECO:0000256" key="1">
    <source>
        <dbReference type="ARBA" id="ARBA00004123"/>
    </source>
</evidence>
<dbReference type="AlphaFoldDB" id="A0AAN7CC40"/>
<comment type="similarity">
    <text evidence="2 9">Belongs to the SLX4 family.</text>
</comment>
<organism evidence="11 12">
    <name type="scientific">Achaetomium macrosporum</name>
    <dbReference type="NCBI Taxonomy" id="79813"/>
    <lineage>
        <taxon>Eukaryota</taxon>
        <taxon>Fungi</taxon>
        <taxon>Dikarya</taxon>
        <taxon>Ascomycota</taxon>
        <taxon>Pezizomycotina</taxon>
        <taxon>Sordariomycetes</taxon>
        <taxon>Sordariomycetidae</taxon>
        <taxon>Sordariales</taxon>
        <taxon>Chaetomiaceae</taxon>
        <taxon>Achaetomium</taxon>
    </lineage>
</organism>
<protein>
    <recommendedName>
        <fullName evidence="8 9">Structure-specific endonuclease subunit SLX4</fullName>
    </recommendedName>
</protein>
<dbReference type="GO" id="GO:0006260">
    <property type="term" value="P:DNA replication"/>
    <property type="evidence" value="ECO:0007669"/>
    <property type="project" value="InterPro"/>
</dbReference>
<feature type="compositionally biased region" description="Basic and acidic residues" evidence="10">
    <location>
        <begin position="182"/>
        <end position="196"/>
    </location>
</feature>
<reference evidence="11" key="2">
    <citation type="submission" date="2023-05" db="EMBL/GenBank/DDBJ databases">
        <authorList>
            <consortium name="Lawrence Berkeley National Laboratory"/>
            <person name="Steindorff A."/>
            <person name="Hensen N."/>
            <person name="Bonometti L."/>
            <person name="Westerberg I."/>
            <person name="Brannstrom I.O."/>
            <person name="Guillou S."/>
            <person name="Cros-Aarteil S."/>
            <person name="Calhoun S."/>
            <person name="Haridas S."/>
            <person name="Kuo A."/>
            <person name="Mondo S."/>
            <person name="Pangilinan J."/>
            <person name="Riley R."/>
            <person name="Labutti K."/>
            <person name="Andreopoulos B."/>
            <person name="Lipzen A."/>
            <person name="Chen C."/>
            <person name="Yanf M."/>
            <person name="Daum C."/>
            <person name="Ng V."/>
            <person name="Clum A."/>
            <person name="Ohm R."/>
            <person name="Martin F."/>
            <person name="Silar P."/>
            <person name="Natvig D."/>
            <person name="Lalanne C."/>
            <person name="Gautier V."/>
            <person name="Ament-Velasquez S.L."/>
            <person name="Kruys A."/>
            <person name="Hutchinson M.I."/>
            <person name="Powell A.J."/>
            <person name="Barry K."/>
            <person name="Miller A.N."/>
            <person name="Grigoriev I.V."/>
            <person name="Debuchy R."/>
            <person name="Gladieux P."/>
            <person name="Thoren M.H."/>
            <person name="Johannesson H."/>
        </authorList>
    </citation>
    <scope>NUCLEOTIDE SEQUENCE</scope>
    <source>
        <strain evidence="11">CBS 532.94</strain>
    </source>
</reference>
<keyword evidence="6 9" id="KW-0234">DNA repair</keyword>
<feature type="compositionally biased region" description="Polar residues" evidence="10">
    <location>
        <begin position="561"/>
        <end position="574"/>
    </location>
</feature>
<comment type="function">
    <text evidence="9">Regulatory subunit of the SLX1-SLX4 structure-specific endonuclease that resolves DNA secondary structures generated during DNA repair and recombination. Has endonuclease activity towards branched DNA substrates, introducing single-strand cuts in duplex DNA close to junctions with ss-DNA.</text>
</comment>
<feature type="compositionally biased region" description="Polar residues" evidence="10">
    <location>
        <begin position="673"/>
        <end position="689"/>
    </location>
</feature>
<evidence type="ECO:0000313" key="12">
    <source>
        <dbReference type="Proteomes" id="UP001303760"/>
    </source>
</evidence>
<evidence type="ECO:0000256" key="8">
    <source>
        <dbReference type="ARBA" id="ARBA00029496"/>
    </source>
</evidence>
<feature type="region of interest" description="Disordered" evidence="10">
    <location>
        <begin position="39"/>
        <end position="59"/>
    </location>
</feature>